<sequence>MKLTILGCSGSLGAPGNPGSSYLVSAENAPGVVMDLGPGALAKLMEEENPSNVHVVFSHLHADHCSDFVSLMVWRRYHPEHPSQGRNLMFGPAHTLDLFGRMGADGPDDFDDISDSFAFAPWVDHQKEILGDLTITPFPALHPADGSRILRVEEPATGAVLTYSGDTAFTPALIDAARNADVLLCEAAWGPSSEGRPEGMHLSGAEAGEIATQAGVKTLVLTHIQPWVSKKETAAAAAAAFKGEIIVAEPGMELHV</sequence>
<dbReference type="InterPro" id="IPR036866">
    <property type="entry name" value="RibonucZ/Hydroxyglut_hydro"/>
</dbReference>
<dbReference type="AlphaFoldDB" id="A0A1H9SIP9"/>
<name>A0A1H9SIP9_9CORY</name>
<accession>A0A1H9SIP9</accession>
<proteinExistence type="predicted"/>
<evidence type="ECO:0000313" key="3">
    <source>
        <dbReference type="Proteomes" id="UP000198929"/>
    </source>
</evidence>
<dbReference type="GO" id="GO:0042781">
    <property type="term" value="F:3'-tRNA processing endoribonuclease activity"/>
    <property type="evidence" value="ECO:0007669"/>
    <property type="project" value="TreeGrafter"/>
</dbReference>
<feature type="domain" description="Metallo-beta-lactamase" evidence="1">
    <location>
        <begin position="47"/>
        <end position="224"/>
    </location>
</feature>
<keyword evidence="3" id="KW-1185">Reference proteome</keyword>
<dbReference type="EMBL" id="FOGQ01000004">
    <property type="protein sequence ID" value="SER84827.1"/>
    <property type="molecule type" value="Genomic_DNA"/>
</dbReference>
<dbReference type="Pfam" id="PF12706">
    <property type="entry name" value="Lactamase_B_2"/>
    <property type="match status" value="1"/>
</dbReference>
<evidence type="ECO:0000259" key="1">
    <source>
        <dbReference type="Pfam" id="PF12706"/>
    </source>
</evidence>
<dbReference type="STRING" id="1121357.SAMN05661109_01134"/>
<dbReference type="Gene3D" id="3.60.15.10">
    <property type="entry name" value="Ribonuclease Z/Hydroxyacylglutathione hydrolase-like"/>
    <property type="match status" value="1"/>
</dbReference>
<protein>
    <submittedName>
        <fullName evidence="2">Ribonuclease BN, tRNA processing enzyme</fullName>
    </submittedName>
</protein>
<organism evidence="2 3">
    <name type="scientific">Corynebacterium cystitidis DSM 20524</name>
    <dbReference type="NCBI Taxonomy" id="1121357"/>
    <lineage>
        <taxon>Bacteria</taxon>
        <taxon>Bacillati</taxon>
        <taxon>Actinomycetota</taxon>
        <taxon>Actinomycetes</taxon>
        <taxon>Mycobacteriales</taxon>
        <taxon>Corynebacteriaceae</taxon>
        <taxon>Corynebacterium</taxon>
    </lineage>
</organism>
<dbReference type="CDD" id="cd07716">
    <property type="entry name" value="RNaseZ_short-form-like_MBL-fold"/>
    <property type="match status" value="1"/>
</dbReference>
<dbReference type="Proteomes" id="UP000198929">
    <property type="component" value="Unassembled WGS sequence"/>
</dbReference>
<gene>
    <name evidence="2" type="ORF">SAMN05661109_01134</name>
</gene>
<evidence type="ECO:0000313" key="2">
    <source>
        <dbReference type="EMBL" id="SER84827.1"/>
    </source>
</evidence>
<dbReference type="RefSeq" id="WP_092257478.1">
    <property type="nucleotide sequence ID" value="NZ_CP047199.1"/>
</dbReference>
<dbReference type="SUPFAM" id="SSF56281">
    <property type="entry name" value="Metallo-hydrolase/oxidoreductase"/>
    <property type="match status" value="1"/>
</dbReference>
<dbReference type="PANTHER" id="PTHR46018">
    <property type="entry name" value="ZINC PHOSPHODIESTERASE ELAC PROTEIN 1"/>
    <property type="match status" value="1"/>
</dbReference>
<dbReference type="InterPro" id="IPR001279">
    <property type="entry name" value="Metallo-B-lactamas"/>
</dbReference>
<reference evidence="3" key="1">
    <citation type="submission" date="2016-10" db="EMBL/GenBank/DDBJ databases">
        <authorList>
            <person name="Varghese N."/>
            <person name="Submissions S."/>
        </authorList>
    </citation>
    <scope>NUCLEOTIDE SEQUENCE [LARGE SCALE GENOMIC DNA]</scope>
    <source>
        <strain evidence="3">DSM 20524</strain>
    </source>
</reference>
<dbReference type="PANTHER" id="PTHR46018:SF4">
    <property type="entry name" value="METALLO-HYDROLASE YHFI-RELATED"/>
    <property type="match status" value="1"/>
</dbReference>